<reference evidence="2" key="1">
    <citation type="submission" date="2020-08" db="EMBL/GenBank/DDBJ databases">
        <title>Multicomponent nature underlies the extraordinary mechanical properties of spider dragline silk.</title>
        <authorList>
            <person name="Kono N."/>
            <person name="Nakamura H."/>
            <person name="Mori M."/>
            <person name="Yoshida Y."/>
            <person name="Ohtoshi R."/>
            <person name="Malay A.D."/>
            <person name="Moran D.A.P."/>
            <person name="Tomita M."/>
            <person name="Numata K."/>
            <person name="Arakawa K."/>
        </authorList>
    </citation>
    <scope>NUCLEOTIDE SEQUENCE</scope>
</reference>
<gene>
    <name evidence="2" type="ORF">TNIN_484721</name>
</gene>
<keyword evidence="1" id="KW-1133">Transmembrane helix</keyword>
<evidence type="ECO:0000313" key="3">
    <source>
        <dbReference type="Proteomes" id="UP000886998"/>
    </source>
</evidence>
<dbReference type="Proteomes" id="UP000886998">
    <property type="component" value="Unassembled WGS sequence"/>
</dbReference>
<evidence type="ECO:0000313" key="2">
    <source>
        <dbReference type="EMBL" id="GFY66274.1"/>
    </source>
</evidence>
<sequence length="96" mass="10346">MLPAGTLWKVNGRLTHGEPEIYGTIGWGIFALLASYLNHGSHRFIPTGMSVGNLLGGNWVHNLGARTTFYWAGIMSLIFGTASCILNGLLACKVIK</sequence>
<accession>A0A8X7CCD4</accession>
<dbReference type="OrthoDB" id="515887at2759"/>
<dbReference type="AlphaFoldDB" id="A0A8X7CCD4"/>
<dbReference type="EMBL" id="BMAV01015946">
    <property type="protein sequence ID" value="GFY66274.1"/>
    <property type="molecule type" value="Genomic_DNA"/>
</dbReference>
<feature type="transmembrane region" description="Helical" evidence="1">
    <location>
        <begin position="69"/>
        <end position="92"/>
    </location>
</feature>
<keyword evidence="3" id="KW-1185">Reference proteome</keyword>
<keyword evidence="1" id="KW-0812">Transmembrane</keyword>
<comment type="caution">
    <text evidence="2">The sequence shown here is derived from an EMBL/GenBank/DDBJ whole genome shotgun (WGS) entry which is preliminary data.</text>
</comment>
<protein>
    <submittedName>
        <fullName evidence="2">Uncharacterized protein</fullName>
    </submittedName>
</protein>
<keyword evidence="1" id="KW-0472">Membrane</keyword>
<evidence type="ECO:0000256" key="1">
    <source>
        <dbReference type="SAM" id="Phobius"/>
    </source>
</evidence>
<name>A0A8X7CCD4_9ARAC</name>
<proteinExistence type="predicted"/>
<organism evidence="2 3">
    <name type="scientific">Trichonephila inaurata madagascariensis</name>
    <dbReference type="NCBI Taxonomy" id="2747483"/>
    <lineage>
        <taxon>Eukaryota</taxon>
        <taxon>Metazoa</taxon>
        <taxon>Ecdysozoa</taxon>
        <taxon>Arthropoda</taxon>
        <taxon>Chelicerata</taxon>
        <taxon>Arachnida</taxon>
        <taxon>Araneae</taxon>
        <taxon>Araneomorphae</taxon>
        <taxon>Entelegynae</taxon>
        <taxon>Araneoidea</taxon>
        <taxon>Nephilidae</taxon>
        <taxon>Trichonephila</taxon>
        <taxon>Trichonephila inaurata</taxon>
    </lineage>
</organism>
<feature type="transmembrane region" description="Helical" evidence="1">
    <location>
        <begin position="21"/>
        <end position="39"/>
    </location>
</feature>